<keyword evidence="16" id="KW-1185">Reference proteome</keyword>
<keyword evidence="9" id="KW-0406">Ion transport</keyword>
<sequence length="394" mass="44087">MERYTKALRAIADTGQDPYKHLLDILPSSEQNALAVHHSSQPMKASKRWEILFLIRKLVRGAAINNHSPGQGADRHREALCKPKHCSYAYAFDMYGAHCAGLGLARIPSLRGGIEILDFSKNMLKNLHKDTFSSYTSIKFLYLSENYIRHIDEDALAALTDLRTLDLSTNAITKLPDSLFQLPSLQKLYLSGNALTYLDSHYTGISKPIAAPLELIDVSDCELREVPDLGTIPELKFLNVSHNPLVSLQTSVFARACNLAKVDITGAIDVIRLCSLRSTITWFDEKHVYFVLDDYSRLNTKEFANCPREEISAELNATHTECKSSYLQVQTMRSSQRSMLTILAGLAGFLVGFILLLYLTHRWNVSKTKSAEKKMRPTGDGDKQATANLLHNVA</sequence>
<dbReference type="GO" id="GO:0034220">
    <property type="term" value="P:monoatomic ion transmembrane transport"/>
    <property type="evidence" value="ECO:0007669"/>
    <property type="project" value="UniProtKB-KW"/>
</dbReference>
<dbReference type="EMBL" id="CAJHNJ030000707">
    <property type="protein sequence ID" value="CAG9138659.1"/>
    <property type="molecule type" value="Genomic_DNA"/>
</dbReference>
<proteinExistence type="predicted"/>
<feature type="transmembrane region" description="Helical" evidence="14">
    <location>
        <begin position="339"/>
        <end position="359"/>
    </location>
</feature>
<keyword evidence="7" id="KW-0677">Repeat</keyword>
<keyword evidence="6" id="KW-0732">Signal</keyword>
<evidence type="ECO:0000256" key="7">
    <source>
        <dbReference type="ARBA" id="ARBA00022737"/>
    </source>
</evidence>
<feature type="compositionally biased region" description="Basic and acidic residues" evidence="13">
    <location>
        <begin position="370"/>
        <end position="383"/>
    </location>
</feature>
<evidence type="ECO:0000313" key="15">
    <source>
        <dbReference type="EMBL" id="CAG9138659.1"/>
    </source>
</evidence>
<dbReference type="PROSITE" id="PS51450">
    <property type="entry name" value="LRR"/>
    <property type="match status" value="1"/>
</dbReference>
<evidence type="ECO:0000256" key="1">
    <source>
        <dbReference type="ARBA" id="ARBA00004162"/>
    </source>
</evidence>
<keyword evidence="5 14" id="KW-0812">Transmembrane</keyword>
<feature type="compositionally biased region" description="Polar residues" evidence="13">
    <location>
        <begin position="385"/>
        <end position="394"/>
    </location>
</feature>
<keyword evidence="11" id="KW-1015">Disulfide bond</keyword>
<evidence type="ECO:0000256" key="12">
    <source>
        <dbReference type="ARBA" id="ARBA00023303"/>
    </source>
</evidence>
<evidence type="ECO:0000313" key="16">
    <source>
        <dbReference type="Proteomes" id="UP000653454"/>
    </source>
</evidence>
<dbReference type="InterPro" id="IPR032675">
    <property type="entry name" value="LRR_dom_sf"/>
</dbReference>
<protein>
    <submittedName>
        <fullName evidence="15">(diamondback moth) hypothetical protein</fullName>
    </submittedName>
</protein>
<dbReference type="GO" id="GO:0005886">
    <property type="term" value="C:plasma membrane"/>
    <property type="evidence" value="ECO:0007669"/>
    <property type="project" value="UniProtKB-SubCell"/>
</dbReference>
<evidence type="ECO:0000256" key="8">
    <source>
        <dbReference type="ARBA" id="ARBA00022989"/>
    </source>
</evidence>
<evidence type="ECO:0000256" key="2">
    <source>
        <dbReference type="ARBA" id="ARBA00022448"/>
    </source>
</evidence>
<comment type="caution">
    <text evidence="15">The sequence shown here is derived from an EMBL/GenBank/DDBJ whole genome shotgun (WGS) entry which is preliminary data.</text>
</comment>
<reference evidence="15" key="1">
    <citation type="submission" date="2020-11" db="EMBL/GenBank/DDBJ databases">
        <authorList>
            <person name="Whiteford S."/>
        </authorList>
    </citation>
    <scope>NUCLEOTIDE SEQUENCE</scope>
</reference>
<keyword evidence="12" id="KW-0407">Ion channel</keyword>
<dbReference type="Gene3D" id="3.80.10.10">
    <property type="entry name" value="Ribonuclease Inhibitor"/>
    <property type="match status" value="1"/>
</dbReference>
<evidence type="ECO:0000256" key="4">
    <source>
        <dbReference type="ARBA" id="ARBA00022614"/>
    </source>
</evidence>
<gene>
    <name evidence="15" type="ORF">PLXY2_LOCUS16914</name>
</gene>
<dbReference type="SMART" id="SM00369">
    <property type="entry name" value="LRR_TYP"/>
    <property type="match status" value="5"/>
</dbReference>
<dbReference type="Proteomes" id="UP000653454">
    <property type="component" value="Unassembled WGS sequence"/>
</dbReference>
<keyword evidence="3" id="KW-1003">Cell membrane</keyword>
<dbReference type="Pfam" id="PF13855">
    <property type="entry name" value="LRR_8"/>
    <property type="match status" value="1"/>
</dbReference>
<dbReference type="PANTHER" id="PTHR46473">
    <property type="entry name" value="GH08155P"/>
    <property type="match status" value="1"/>
</dbReference>
<dbReference type="InterPro" id="IPR051432">
    <property type="entry name" value="KCNMA1_auxiliary"/>
</dbReference>
<evidence type="ECO:0000256" key="10">
    <source>
        <dbReference type="ARBA" id="ARBA00023136"/>
    </source>
</evidence>
<evidence type="ECO:0000256" key="13">
    <source>
        <dbReference type="SAM" id="MobiDB-lite"/>
    </source>
</evidence>
<keyword evidence="10 14" id="KW-0472">Membrane</keyword>
<feature type="region of interest" description="Disordered" evidence="13">
    <location>
        <begin position="370"/>
        <end position="394"/>
    </location>
</feature>
<evidence type="ECO:0000256" key="6">
    <source>
        <dbReference type="ARBA" id="ARBA00022729"/>
    </source>
</evidence>
<dbReference type="InterPro" id="IPR003591">
    <property type="entry name" value="Leu-rich_rpt_typical-subtyp"/>
</dbReference>
<keyword evidence="4" id="KW-0433">Leucine-rich repeat</keyword>
<comment type="subcellular location">
    <subcellularLocation>
        <location evidence="1">Cell membrane</location>
        <topology evidence="1">Single-pass membrane protein</topology>
    </subcellularLocation>
</comment>
<keyword evidence="2" id="KW-0813">Transport</keyword>
<evidence type="ECO:0000256" key="5">
    <source>
        <dbReference type="ARBA" id="ARBA00022692"/>
    </source>
</evidence>
<dbReference type="AlphaFoldDB" id="A0A8S4GFC0"/>
<evidence type="ECO:0000256" key="9">
    <source>
        <dbReference type="ARBA" id="ARBA00023065"/>
    </source>
</evidence>
<dbReference type="InterPro" id="IPR001611">
    <property type="entry name" value="Leu-rich_rpt"/>
</dbReference>
<dbReference type="PANTHER" id="PTHR46473:SF10">
    <property type="entry name" value="LD45603P-RELATED"/>
    <property type="match status" value="1"/>
</dbReference>
<evidence type="ECO:0000256" key="11">
    <source>
        <dbReference type="ARBA" id="ARBA00023157"/>
    </source>
</evidence>
<accession>A0A8S4GFC0</accession>
<keyword evidence="8 14" id="KW-1133">Transmembrane helix</keyword>
<evidence type="ECO:0000256" key="14">
    <source>
        <dbReference type="SAM" id="Phobius"/>
    </source>
</evidence>
<name>A0A8S4GFC0_PLUXY</name>
<evidence type="ECO:0000256" key="3">
    <source>
        <dbReference type="ARBA" id="ARBA00022475"/>
    </source>
</evidence>
<organism evidence="15 16">
    <name type="scientific">Plutella xylostella</name>
    <name type="common">Diamondback moth</name>
    <name type="synonym">Plutella maculipennis</name>
    <dbReference type="NCBI Taxonomy" id="51655"/>
    <lineage>
        <taxon>Eukaryota</taxon>
        <taxon>Metazoa</taxon>
        <taxon>Ecdysozoa</taxon>
        <taxon>Arthropoda</taxon>
        <taxon>Hexapoda</taxon>
        <taxon>Insecta</taxon>
        <taxon>Pterygota</taxon>
        <taxon>Neoptera</taxon>
        <taxon>Endopterygota</taxon>
        <taxon>Lepidoptera</taxon>
        <taxon>Glossata</taxon>
        <taxon>Ditrysia</taxon>
        <taxon>Yponomeutoidea</taxon>
        <taxon>Plutellidae</taxon>
        <taxon>Plutella</taxon>
    </lineage>
</organism>
<dbReference type="SUPFAM" id="SSF52058">
    <property type="entry name" value="L domain-like"/>
    <property type="match status" value="1"/>
</dbReference>